<keyword evidence="2" id="KW-0969">Cilium</keyword>
<accession>A0A486XVM0</accession>
<dbReference type="AlphaFoldDB" id="A0A486XVM0"/>
<dbReference type="EMBL" id="CAAJGR010000034">
    <property type="protein sequence ID" value="VHO06670.1"/>
    <property type="molecule type" value="Genomic_DNA"/>
</dbReference>
<keyword evidence="2" id="KW-0282">Flagellum</keyword>
<dbReference type="PROSITE" id="PS51257">
    <property type="entry name" value="PROKAR_LIPOPROTEIN"/>
    <property type="match status" value="1"/>
</dbReference>
<feature type="signal peptide" evidence="1">
    <location>
        <begin position="1"/>
        <end position="23"/>
    </location>
</feature>
<protein>
    <submittedName>
        <fullName evidence="2">Flagellar protein FlgP</fullName>
    </submittedName>
</protein>
<keyword evidence="1" id="KW-0732">Signal</keyword>
<evidence type="ECO:0000313" key="2">
    <source>
        <dbReference type="EMBL" id="VHO06670.1"/>
    </source>
</evidence>
<gene>
    <name evidence="2" type="ORF">BAL341_3682</name>
</gene>
<dbReference type="PIRSF" id="PIRSF028687">
    <property type="entry name" value="UCP028687"/>
    <property type="match status" value="1"/>
</dbReference>
<organism evidence="2">
    <name type="scientific">Rheinheimera sp. BAL341</name>
    <dbReference type="NCBI Taxonomy" id="1708203"/>
    <lineage>
        <taxon>Bacteria</taxon>
        <taxon>Pseudomonadati</taxon>
        <taxon>Pseudomonadota</taxon>
        <taxon>Gammaproteobacteria</taxon>
        <taxon>Chromatiales</taxon>
        <taxon>Chromatiaceae</taxon>
        <taxon>Rheinheimera</taxon>
    </lineage>
</organism>
<evidence type="ECO:0000256" key="1">
    <source>
        <dbReference type="SAM" id="SignalP"/>
    </source>
</evidence>
<reference evidence="2" key="1">
    <citation type="submission" date="2019-04" db="EMBL/GenBank/DDBJ databases">
        <authorList>
            <person name="Brambilla D."/>
        </authorList>
    </citation>
    <scope>NUCLEOTIDE SEQUENCE</scope>
    <source>
        <strain evidence="2">BAL1</strain>
    </source>
</reference>
<proteinExistence type="predicted"/>
<dbReference type="InterPro" id="IPR007293">
    <property type="entry name" value="FlgP"/>
</dbReference>
<keyword evidence="2" id="KW-0966">Cell projection</keyword>
<name>A0A486XVM0_9GAMM</name>
<sequence length="152" mass="17112">MKSVYMVLLAAFMALGCSSLVNRHIEYQQIKPDAFPVLTAVGYAPISMQLGQSNEHKMLQAMTASKLAAYKELAEQVYGQKIDAHNELRAMVLTDERLSASVKGAISGARVVKTYAVDDTYVTELALDFKQVYQLYQNTQPRQTIKSVRYYY</sequence>
<feature type="chain" id="PRO_5019754324" evidence="1">
    <location>
        <begin position="24"/>
        <end position="152"/>
    </location>
</feature>